<dbReference type="SMART" id="SM00409">
    <property type="entry name" value="IG"/>
    <property type="match status" value="2"/>
</dbReference>
<organism evidence="5">
    <name type="scientific">Caenorhabditis brenneri</name>
    <name type="common">Nematode worm</name>
    <dbReference type="NCBI Taxonomy" id="135651"/>
    <lineage>
        <taxon>Eukaryota</taxon>
        <taxon>Metazoa</taxon>
        <taxon>Ecdysozoa</taxon>
        <taxon>Nematoda</taxon>
        <taxon>Chromadorea</taxon>
        <taxon>Rhabditida</taxon>
        <taxon>Rhabditina</taxon>
        <taxon>Rhabditomorpha</taxon>
        <taxon>Rhabditoidea</taxon>
        <taxon>Rhabditidae</taxon>
        <taxon>Peloderinae</taxon>
        <taxon>Caenorhabditis</taxon>
    </lineage>
</organism>
<gene>
    <name evidence="4" type="ORF">CAEBREN_12792</name>
</gene>
<dbReference type="Gene3D" id="2.60.40.10">
    <property type="entry name" value="Immunoglobulins"/>
    <property type="match status" value="2"/>
</dbReference>
<dbReference type="GO" id="GO:0030424">
    <property type="term" value="C:axon"/>
    <property type="evidence" value="ECO:0007669"/>
    <property type="project" value="TreeGrafter"/>
</dbReference>
<evidence type="ECO:0000313" key="5">
    <source>
        <dbReference type="Proteomes" id="UP000008068"/>
    </source>
</evidence>
<dbReference type="GO" id="GO:0007156">
    <property type="term" value="P:homophilic cell adhesion via plasma membrane adhesion molecules"/>
    <property type="evidence" value="ECO:0007669"/>
    <property type="project" value="TreeGrafter"/>
</dbReference>
<name>G0MX25_CAEBE</name>
<dbReference type="InterPro" id="IPR003598">
    <property type="entry name" value="Ig_sub2"/>
</dbReference>
<protein>
    <recommendedName>
        <fullName evidence="3">Ig-like domain-containing protein</fullName>
    </recommendedName>
</protein>
<keyword evidence="2" id="KW-0732">Signal</keyword>
<dbReference type="PROSITE" id="PS50835">
    <property type="entry name" value="IG_LIKE"/>
    <property type="match status" value="2"/>
</dbReference>
<dbReference type="AlphaFoldDB" id="G0MX25"/>
<proteinExistence type="predicted"/>
<dbReference type="InterPro" id="IPR003599">
    <property type="entry name" value="Ig_sub"/>
</dbReference>
<dbReference type="PANTHER" id="PTHR45080">
    <property type="entry name" value="CONTACTIN 5"/>
    <property type="match status" value="1"/>
</dbReference>
<feature type="domain" description="Ig-like" evidence="3">
    <location>
        <begin position="34"/>
        <end position="133"/>
    </location>
</feature>
<evidence type="ECO:0000256" key="2">
    <source>
        <dbReference type="SAM" id="SignalP"/>
    </source>
</evidence>
<dbReference type="STRING" id="135651.G0MX25"/>
<feature type="chain" id="PRO_5003404709" description="Ig-like domain-containing protein" evidence="2">
    <location>
        <begin position="20"/>
        <end position="241"/>
    </location>
</feature>
<dbReference type="GO" id="GO:0043025">
    <property type="term" value="C:neuronal cell body"/>
    <property type="evidence" value="ECO:0007669"/>
    <property type="project" value="TreeGrafter"/>
</dbReference>
<dbReference type="GO" id="GO:0050808">
    <property type="term" value="P:synapse organization"/>
    <property type="evidence" value="ECO:0007669"/>
    <property type="project" value="TreeGrafter"/>
</dbReference>
<dbReference type="GO" id="GO:0008046">
    <property type="term" value="F:axon guidance receptor activity"/>
    <property type="evidence" value="ECO:0007669"/>
    <property type="project" value="TreeGrafter"/>
</dbReference>
<dbReference type="SUPFAM" id="SSF48726">
    <property type="entry name" value="Immunoglobulin"/>
    <property type="match status" value="2"/>
</dbReference>
<accession>G0MX25</accession>
<evidence type="ECO:0000313" key="4">
    <source>
        <dbReference type="EMBL" id="EGT46765.1"/>
    </source>
</evidence>
<dbReference type="InterPro" id="IPR013098">
    <property type="entry name" value="Ig_I-set"/>
</dbReference>
<evidence type="ECO:0000259" key="3">
    <source>
        <dbReference type="PROSITE" id="PS50835"/>
    </source>
</evidence>
<dbReference type="InterPro" id="IPR007110">
    <property type="entry name" value="Ig-like_dom"/>
</dbReference>
<dbReference type="HOGENOM" id="CLU_072416_1_0_1"/>
<dbReference type="InterPro" id="IPR013783">
    <property type="entry name" value="Ig-like_fold"/>
</dbReference>
<reference evidence="5" key="1">
    <citation type="submission" date="2011-07" db="EMBL/GenBank/DDBJ databases">
        <authorList>
            <consortium name="Caenorhabditis brenneri Sequencing and Analysis Consortium"/>
            <person name="Wilson R.K."/>
        </authorList>
    </citation>
    <scope>NUCLEOTIDE SEQUENCE [LARGE SCALE GENOMIC DNA]</scope>
    <source>
        <strain evidence="5">PB2801</strain>
    </source>
</reference>
<dbReference type="eggNOG" id="KOG3510">
    <property type="taxonomic scope" value="Eukaryota"/>
</dbReference>
<keyword evidence="1" id="KW-0393">Immunoglobulin domain</keyword>
<dbReference type="InterPro" id="IPR036179">
    <property type="entry name" value="Ig-like_dom_sf"/>
</dbReference>
<dbReference type="OrthoDB" id="10012075at2759"/>
<feature type="signal peptide" evidence="2">
    <location>
        <begin position="1"/>
        <end position="19"/>
    </location>
</feature>
<keyword evidence="5" id="KW-1185">Reference proteome</keyword>
<dbReference type="SMART" id="SM00408">
    <property type="entry name" value="IGc2"/>
    <property type="match status" value="2"/>
</dbReference>
<dbReference type="InterPro" id="IPR050958">
    <property type="entry name" value="Cell_Adh-Cytoskel_Orgn"/>
</dbReference>
<sequence length="241" mass="26881">MMFFASSFILLVLFSGTTSNKHTRVGERILTRHPQLIFQSTPDDVVLPSGHALRLECSAYSAPTGSIQWTFEGVVISGSDKTNRTENEFNKEALVSESMSVLSELHIDCPQSGRYTCSATNSFDTITAQATVRIEGHHRHCHPTKGPKISQYSDMRLELNGNTASVWCDSSNQDVSWSWSTRSDGEITTDDHYLVKDNELIIKNVSWNDTKSYFCQASNSYGSVTRETSLNVISLNKNIIV</sequence>
<dbReference type="Proteomes" id="UP000008068">
    <property type="component" value="Unassembled WGS sequence"/>
</dbReference>
<evidence type="ECO:0000256" key="1">
    <source>
        <dbReference type="ARBA" id="ARBA00023319"/>
    </source>
</evidence>
<dbReference type="GO" id="GO:0005886">
    <property type="term" value="C:plasma membrane"/>
    <property type="evidence" value="ECO:0007669"/>
    <property type="project" value="TreeGrafter"/>
</dbReference>
<dbReference type="Pfam" id="PF07679">
    <property type="entry name" value="I-set"/>
    <property type="match status" value="2"/>
</dbReference>
<feature type="domain" description="Ig-like" evidence="3">
    <location>
        <begin position="147"/>
        <end position="231"/>
    </location>
</feature>
<dbReference type="EMBL" id="GL379818">
    <property type="protein sequence ID" value="EGT46765.1"/>
    <property type="molecule type" value="Genomic_DNA"/>
</dbReference>
<dbReference type="InParanoid" id="G0MX25"/>
<dbReference type="PANTHER" id="PTHR45080:SF15">
    <property type="entry name" value="NEURAL CELL ADHESION MOLECULE L1"/>
    <property type="match status" value="1"/>
</dbReference>